<sequence length="109" mass="12703">METAVTHIGILMNGKIIREDTTKNLMEKFKTSCIEDLFIAIIFSKDKLHRNTSAKRIRRLSIFNDRISNQYTSLLSSTFNTELGEPKKRKSVLHALILKNIWTLNRMYS</sequence>
<gene>
    <name evidence="1" type="ORF">MEUPH1_LOCUS23267</name>
</gene>
<reference evidence="1 2" key="1">
    <citation type="submission" date="2023-01" db="EMBL/GenBank/DDBJ databases">
        <authorList>
            <person name="Whitehead M."/>
        </authorList>
    </citation>
    <scope>NUCLEOTIDE SEQUENCE [LARGE SCALE GENOMIC DNA]</scope>
</reference>
<dbReference type="AlphaFoldDB" id="A0AAV0XKG8"/>
<dbReference type="Proteomes" id="UP001160148">
    <property type="component" value="Unassembled WGS sequence"/>
</dbReference>
<accession>A0AAV0XKG8</accession>
<comment type="caution">
    <text evidence="1">The sequence shown here is derived from an EMBL/GenBank/DDBJ whole genome shotgun (WGS) entry which is preliminary data.</text>
</comment>
<protein>
    <submittedName>
        <fullName evidence="1">Uncharacterized protein</fullName>
    </submittedName>
</protein>
<evidence type="ECO:0000313" key="2">
    <source>
        <dbReference type="Proteomes" id="UP001160148"/>
    </source>
</evidence>
<evidence type="ECO:0000313" key="1">
    <source>
        <dbReference type="EMBL" id="CAI6368970.1"/>
    </source>
</evidence>
<proteinExistence type="predicted"/>
<keyword evidence="2" id="KW-1185">Reference proteome</keyword>
<organism evidence="1 2">
    <name type="scientific">Macrosiphum euphorbiae</name>
    <name type="common">potato aphid</name>
    <dbReference type="NCBI Taxonomy" id="13131"/>
    <lineage>
        <taxon>Eukaryota</taxon>
        <taxon>Metazoa</taxon>
        <taxon>Ecdysozoa</taxon>
        <taxon>Arthropoda</taxon>
        <taxon>Hexapoda</taxon>
        <taxon>Insecta</taxon>
        <taxon>Pterygota</taxon>
        <taxon>Neoptera</taxon>
        <taxon>Paraneoptera</taxon>
        <taxon>Hemiptera</taxon>
        <taxon>Sternorrhyncha</taxon>
        <taxon>Aphidomorpha</taxon>
        <taxon>Aphidoidea</taxon>
        <taxon>Aphididae</taxon>
        <taxon>Macrosiphini</taxon>
        <taxon>Macrosiphum</taxon>
    </lineage>
</organism>
<name>A0AAV0XKG8_9HEMI</name>
<dbReference type="EMBL" id="CARXXK010000005">
    <property type="protein sequence ID" value="CAI6368970.1"/>
    <property type="molecule type" value="Genomic_DNA"/>
</dbReference>